<proteinExistence type="predicted"/>
<organism evidence="2 3">
    <name type="scientific">Stegodyphus mimosarum</name>
    <name type="common">African social velvet spider</name>
    <dbReference type="NCBI Taxonomy" id="407821"/>
    <lineage>
        <taxon>Eukaryota</taxon>
        <taxon>Metazoa</taxon>
        <taxon>Ecdysozoa</taxon>
        <taxon>Arthropoda</taxon>
        <taxon>Chelicerata</taxon>
        <taxon>Arachnida</taxon>
        <taxon>Araneae</taxon>
        <taxon>Araneomorphae</taxon>
        <taxon>Entelegynae</taxon>
        <taxon>Eresoidea</taxon>
        <taxon>Eresidae</taxon>
        <taxon>Stegodyphus</taxon>
    </lineage>
</organism>
<dbReference type="EMBL" id="KK115996">
    <property type="protein sequence ID" value="KFM66558.1"/>
    <property type="molecule type" value="Genomic_DNA"/>
</dbReference>
<gene>
    <name evidence="2" type="ORF">X975_10664</name>
</gene>
<evidence type="ECO:0000313" key="3">
    <source>
        <dbReference type="Proteomes" id="UP000054359"/>
    </source>
</evidence>
<evidence type="ECO:0000313" key="2">
    <source>
        <dbReference type="EMBL" id="KFM66558.1"/>
    </source>
</evidence>
<accession>A0A087TN69</accession>
<dbReference type="AlphaFoldDB" id="A0A087TN69"/>
<protein>
    <submittedName>
        <fullName evidence="2">Uncharacterized protein</fullName>
    </submittedName>
</protein>
<name>A0A087TN69_STEMI</name>
<keyword evidence="3" id="KW-1185">Reference proteome</keyword>
<feature type="non-terminal residue" evidence="2">
    <location>
        <position position="58"/>
    </location>
</feature>
<reference evidence="2 3" key="1">
    <citation type="submission" date="2013-11" db="EMBL/GenBank/DDBJ databases">
        <title>Genome sequencing of Stegodyphus mimosarum.</title>
        <authorList>
            <person name="Bechsgaard J."/>
        </authorList>
    </citation>
    <scope>NUCLEOTIDE SEQUENCE [LARGE SCALE GENOMIC DNA]</scope>
</reference>
<sequence length="58" mass="6528">MHFLHSSAKPTKFGETADEACRNNRQVNVKDLSAKLNSKLLFFSKLLQAPIKHQSITS</sequence>
<dbReference type="Proteomes" id="UP000054359">
    <property type="component" value="Unassembled WGS sequence"/>
</dbReference>
<evidence type="ECO:0000256" key="1">
    <source>
        <dbReference type="SAM" id="MobiDB-lite"/>
    </source>
</evidence>
<feature type="region of interest" description="Disordered" evidence="1">
    <location>
        <begin position="1"/>
        <end position="20"/>
    </location>
</feature>